<dbReference type="OrthoDB" id="9810372at2"/>
<dbReference type="AlphaFoldDB" id="A0A2V3PQF8"/>
<reference evidence="2 3" key="1">
    <citation type="submission" date="2018-03" db="EMBL/GenBank/DDBJ databases">
        <title>Genomic Encyclopedia of Archaeal and Bacterial Type Strains, Phase II (KMG-II): from individual species to whole genera.</title>
        <authorList>
            <person name="Goeker M."/>
        </authorList>
    </citation>
    <scope>NUCLEOTIDE SEQUENCE [LARGE SCALE GENOMIC DNA]</scope>
    <source>
        <strain evidence="2 3">DSM 100214</strain>
    </source>
</reference>
<sequence length="274" mass="30235">MTIGVDLGATNIRVGIVEGGVIYRKISEPFPYDKTVEETIDFLITTIGRLMNSNIKGIGIGVPSVVDSKKGIVYKAGNVPSWQEVHLKDILQSEFKIPVRVNNDCNCFAFGERYYGECTPYRNIIGVTLGTGLGAGIVINDVLYEGLNTGAGEIGLIPYLDSNYEHYCAAKFFQRYNTTGHIAYLRAENNEQEALNMWEEFGHHIGNMIQVIMHMYDPEAVILGGGISKGYKYFEGGMNKNLSTYPYPLALARMKILLSSKEDISLLGAASLIP</sequence>
<keyword evidence="3" id="KW-1185">Reference proteome</keyword>
<dbReference type="PANTHER" id="PTHR18964">
    <property type="entry name" value="ROK (REPRESSOR, ORF, KINASE) FAMILY"/>
    <property type="match status" value="1"/>
</dbReference>
<evidence type="ECO:0000256" key="1">
    <source>
        <dbReference type="ARBA" id="ARBA00006479"/>
    </source>
</evidence>
<dbReference type="InterPro" id="IPR000600">
    <property type="entry name" value="ROK"/>
</dbReference>
<keyword evidence="2" id="KW-0418">Kinase</keyword>
<dbReference type="CDD" id="cd23763">
    <property type="entry name" value="ASKHA_ATPase_ROK"/>
    <property type="match status" value="1"/>
</dbReference>
<keyword evidence="2" id="KW-0808">Transferase</keyword>
<dbReference type="InterPro" id="IPR043129">
    <property type="entry name" value="ATPase_NBD"/>
</dbReference>
<dbReference type="PANTHER" id="PTHR18964:SF149">
    <property type="entry name" value="BIFUNCTIONAL UDP-N-ACETYLGLUCOSAMINE 2-EPIMERASE_N-ACETYLMANNOSAMINE KINASE"/>
    <property type="match status" value="1"/>
</dbReference>
<comment type="similarity">
    <text evidence="1">Belongs to the ROK (NagC/XylR) family.</text>
</comment>
<dbReference type="Pfam" id="PF00480">
    <property type="entry name" value="ROK"/>
    <property type="match status" value="1"/>
</dbReference>
<dbReference type="Gene3D" id="3.30.420.40">
    <property type="match status" value="2"/>
</dbReference>
<proteinExistence type="inferred from homology"/>
<evidence type="ECO:0000313" key="2">
    <source>
        <dbReference type="EMBL" id="PXV63821.1"/>
    </source>
</evidence>
<comment type="caution">
    <text evidence="2">The sequence shown here is derived from an EMBL/GenBank/DDBJ whole genome shotgun (WGS) entry which is preliminary data.</text>
</comment>
<organism evidence="2 3">
    <name type="scientific">Dysgonomonas alginatilytica</name>
    <dbReference type="NCBI Taxonomy" id="1605892"/>
    <lineage>
        <taxon>Bacteria</taxon>
        <taxon>Pseudomonadati</taxon>
        <taxon>Bacteroidota</taxon>
        <taxon>Bacteroidia</taxon>
        <taxon>Bacteroidales</taxon>
        <taxon>Dysgonomonadaceae</taxon>
        <taxon>Dysgonomonas</taxon>
    </lineage>
</organism>
<gene>
    <name evidence="2" type="ORF">CLV62_11270</name>
</gene>
<dbReference type="Proteomes" id="UP000247973">
    <property type="component" value="Unassembled WGS sequence"/>
</dbReference>
<name>A0A2V3PQF8_9BACT</name>
<dbReference type="GO" id="GO:0016301">
    <property type="term" value="F:kinase activity"/>
    <property type="evidence" value="ECO:0007669"/>
    <property type="project" value="UniProtKB-KW"/>
</dbReference>
<protein>
    <submittedName>
        <fullName evidence="2">Glucokinase</fullName>
    </submittedName>
</protein>
<dbReference type="RefSeq" id="WP_110310786.1">
    <property type="nucleotide sequence ID" value="NZ_QICL01000012.1"/>
</dbReference>
<accession>A0A2V3PQF8</accession>
<evidence type="ECO:0000313" key="3">
    <source>
        <dbReference type="Proteomes" id="UP000247973"/>
    </source>
</evidence>
<dbReference type="SUPFAM" id="SSF53067">
    <property type="entry name" value="Actin-like ATPase domain"/>
    <property type="match status" value="1"/>
</dbReference>
<dbReference type="EMBL" id="QICL01000012">
    <property type="protein sequence ID" value="PXV63821.1"/>
    <property type="molecule type" value="Genomic_DNA"/>
</dbReference>